<name>A0A4Q5LF98_9BACT</name>
<keyword evidence="2" id="KW-1185">Reference proteome</keyword>
<evidence type="ECO:0000313" key="2">
    <source>
        <dbReference type="Proteomes" id="UP000294155"/>
    </source>
</evidence>
<comment type="caution">
    <text evidence="1">The sequence shown here is derived from an EMBL/GenBank/DDBJ whole genome shotgun (WGS) entry which is preliminary data.</text>
</comment>
<dbReference type="Proteomes" id="UP000294155">
    <property type="component" value="Unassembled WGS sequence"/>
</dbReference>
<evidence type="ECO:0000313" key="1">
    <source>
        <dbReference type="EMBL" id="RYU81815.1"/>
    </source>
</evidence>
<dbReference type="OrthoDB" id="680221at2"/>
<dbReference type="AlphaFoldDB" id="A0A4Q5LF98"/>
<proteinExistence type="predicted"/>
<gene>
    <name evidence="1" type="ORF">EWM57_05395</name>
</gene>
<accession>A0A4Q5LF98</accession>
<sequence length="135" mass="15118">MYSFLLLASLLLGVKQGPEPSPEKIRYAITKKVEEQLYAVTHGSKEYYCVLYPTPNGYSLVVSPKQKALPSSQTLIRQTSRFVYVKGALLPLLLDYDFKFGVVGPMGERIRRVIPIQELSQSIELDAQGELIPGK</sequence>
<reference evidence="1 2" key="1">
    <citation type="submission" date="2019-02" db="EMBL/GenBank/DDBJ databases">
        <title>Bacterial novel species isolated from soil.</title>
        <authorList>
            <person name="Jung H.-Y."/>
        </authorList>
    </citation>
    <scope>NUCLEOTIDE SEQUENCE [LARGE SCALE GENOMIC DNA]</scope>
    <source>
        <strain evidence="1 2">1-3-3-3</strain>
    </source>
</reference>
<protein>
    <submittedName>
        <fullName evidence="1">Uncharacterized protein</fullName>
    </submittedName>
</protein>
<dbReference type="RefSeq" id="WP_129920119.1">
    <property type="nucleotide sequence ID" value="NZ_SEWE01000008.1"/>
</dbReference>
<organism evidence="1 2">
    <name type="scientific">Hymenobacter persicinus</name>
    <dbReference type="NCBI Taxonomy" id="2025506"/>
    <lineage>
        <taxon>Bacteria</taxon>
        <taxon>Pseudomonadati</taxon>
        <taxon>Bacteroidota</taxon>
        <taxon>Cytophagia</taxon>
        <taxon>Cytophagales</taxon>
        <taxon>Hymenobacteraceae</taxon>
        <taxon>Hymenobacter</taxon>
    </lineage>
</organism>
<dbReference type="EMBL" id="SEWE01000008">
    <property type="protein sequence ID" value="RYU81815.1"/>
    <property type="molecule type" value="Genomic_DNA"/>
</dbReference>